<dbReference type="EnsemblBacteria" id="ABF89834">
    <property type="protein sequence ID" value="ABF89834"/>
    <property type="gene ID" value="MXAN_4332"/>
</dbReference>
<dbReference type="Pfam" id="PF03979">
    <property type="entry name" value="Sigma70_r1_1"/>
    <property type="match status" value="1"/>
</dbReference>
<feature type="domain" description="RNA polymerase sigma factor 70 region 1.1" evidence="1">
    <location>
        <begin position="28"/>
        <end position="89"/>
    </location>
</feature>
<evidence type="ECO:0000313" key="2">
    <source>
        <dbReference type="EMBL" id="ABF89834.1"/>
    </source>
</evidence>
<dbReference type="STRING" id="246197.MXAN_4332"/>
<evidence type="ECO:0000313" key="3">
    <source>
        <dbReference type="Proteomes" id="UP000002402"/>
    </source>
</evidence>
<dbReference type="Proteomes" id="UP000002402">
    <property type="component" value="Chromosome"/>
</dbReference>
<accession>Q1D4B7</accession>
<keyword evidence="3" id="KW-1185">Reference proteome</keyword>
<dbReference type="AlphaFoldDB" id="Q1D4B7"/>
<sequence length="96" mass="10586">MTGGRNYLWRKGGVAVENRIGKSYIARKALFAKGLKEGRLTVQEIEEALPAGTLTAAERWLLYYSLRAAQVEIIDEVTGQVDHGFMAEAPAAPQEH</sequence>
<organism evidence="2 3">
    <name type="scientific">Myxococcus xanthus (strain DK1622)</name>
    <dbReference type="NCBI Taxonomy" id="246197"/>
    <lineage>
        <taxon>Bacteria</taxon>
        <taxon>Pseudomonadati</taxon>
        <taxon>Myxococcota</taxon>
        <taxon>Myxococcia</taxon>
        <taxon>Myxococcales</taxon>
        <taxon>Cystobacterineae</taxon>
        <taxon>Myxococcaceae</taxon>
        <taxon>Myxococcus</taxon>
    </lineage>
</organism>
<dbReference type="KEGG" id="mxa:MXAN_4332"/>
<name>Q1D4B7_MYXXD</name>
<proteinExistence type="predicted"/>
<dbReference type="GO" id="GO:0006355">
    <property type="term" value="P:regulation of DNA-templated transcription"/>
    <property type="evidence" value="ECO:0007669"/>
    <property type="project" value="InterPro"/>
</dbReference>
<dbReference type="InterPro" id="IPR007127">
    <property type="entry name" value="RNA_pol_sigma_70_r1_1"/>
</dbReference>
<dbReference type="EMBL" id="CP000113">
    <property type="protein sequence ID" value="ABF89834.1"/>
    <property type="molecule type" value="Genomic_DNA"/>
</dbReference>
<protein>
    <recommendedName>
        <fullName evidence="1">RNA polymerase sigma factor 70 region 1.1 domain-containing protein</fullName>
    </recommendedName>
</protein>
<reference evidence="2 3" key="1">
    <citation type="journal article" date="2006" name="Proc. Natl. Acad. Sci. U.S.A.">
        <title>Evolution of sensory complexity recorded in a myxobacterial genome.</title>
        <authorList>
            <person name="Goldman B.S."/>
            <person name="Nierman W.C."/>
            <person name="Kaiser D."/>
            <person name="Slater S.C."/>
            <person name="Durkin A.S."/>
            <person name="Eisen J.A."/>
            <person name="Ronning C.M."/>
            <person name="Barbazuk W.B."/>
            <person name="Blanchard M."/>
            <person name="Field C."/>
            <person name="Halling C."/>
            <person name="Hinkle G."/>
            <person name="Iartchuk O."/>
            <person name="Kim H.S."/>
            <person name="Mackenzie C."/>
            <person name="Madupu R."/>
            <person name="Miller N."/>
            <person name="Shvartsbeyn A."/>
            <person name="Sullivan S.A."/>
            <person name="Vaudin M."/>
            <person name="Wiegand R."/>
            <person name="Kaplan H.B."/>
        </authorList>
    </citation>
    <scope>NUCLEOTIDE SEQUENCE [LARGE SCALE GENOMIC DNA]</scope>
    <source>
        <strain evidence="3">DK1622</strain>
    </source>
</reference>
<gene>
    <name evidence="2" type="ordered locus">MXAN_4332</name>
</gene>
<evidence type="ECO:0000259" key="1">
    <source>
        <dbReference type="Pfam" id="PF03979"/>
    </source>
</evidence>
<dbReference type="GO" id="GO:0003677">
    <property type="term" value="F:DNA binding"/>
    <property type="evidence" value="ECO:0007669"/>
    <property type="project" value="InterPro"/>
</dbReference>
<dbReference type="HOGENOM" id="CLU_2586026_0_0_7"/>